<organism evidence="5 6">
    <name type="scientific">Dictyostelium purpureum</name>
    <name type="common">Slime mold</name>
    <dbReference type="NCBI Taxonomy" id="5786"/>
    <lineage>
        <taxon>Eukaryota</taxon>
        <taxon>Amoebozoa</taxon>
        <taxon>Evosea</taxon>
        <taxon>Eumycetozoa</taxon>
        <taxon>Dictyostelia</taxon>
        <taxon>Dictyosteliales</taxon>
        <taxon>Dictyosteliaceae</taxon>
        <taxon>Dictyostelium</taxon>
    </lineage>
</organism>
<evidence type="ECO:0000256" key="1">
    <source>
        <dbReference type="ARBA" id="ARBA00022598"/>
    </source>
</evidence>
<dbReference type="eggNOG" id="KOG1256">
    <property type="taxonomic scope" value="Eukaryota"/>
</dbReference>
<gene>
    <name evidence="5" type="ORF">DICPUDRAFT_148872</name>
</gene>
<dbReference type="GO" id="GO:0005737">
    <property type="term" value="C:cytoplasm"/>
    <property type="evidence" value="ECO:0000318"/>
    <property type="project" value="GO_Central"/>
</dbReference>
<evidence type="ECO:0000313" key="5">
    <source>
        <dbReference type="EMBL" id="EGC38476.1"/>
    </source>
</evidence>
<dbReference type="VEuPathDB" id="AmoebaDB:DICPUDRAFT_148872"/>
<keyword evidence="2" id="KW-0276">Fatty acid metabolism</keyword>
<dbReference type="SUPFAM" id="SSF56801">
    <property type="entry name" value="Acetyl-CoA synthetase-like"/>
    <property type="match status" value="1"/>
</dbReference>
<dbReference type="Proteomes" id="UP000001064">
    <property type="component" value="Unassembled WGS sequence"/>
</dbReference>
<dbReference type="PROSITE" id="PS00455">
    <property type="entry name" value="AMP_BINDING"/>
    <property type="match status" value="1"/>
</dbReference>
<accession>F0ZC80</accession>
<dbReference type="GO" id="GO:0042759">
    <property type="term" value="P:long-chain fatty acid biosynthetic process"/>
    <property type="evidence" value="ECO:0000318"/>
    <property type="project" value="GO_Central"/>
</dbReference>
<keyword evidence="6" id="KW-1185">Reference proteome</keyword>
<evidence type="ECO:0000256" key="2">
    <source>
        <dbReference type="ARBA" id="ARBA00022832"/>
    </source>
</evidence>
<dbReference type="InterPro" id="IPR000873">
    <property type="entry name" value="AMP-dep_synth/lig_dom"/>
</dbReference>
<dbReference type="Pfam" id="PF23562">
    <property type="entry name" value="AMP-binding_C_3"/>
    <property type="match status" value="1"/>
</dbReference>
<sequence>MVFETENYHSNKINAINKVPKFDILTEYLNFAVKTSPNASALKTRRNGELEEWTYKEYKENIYRVAKSLLKMQLTQYSSVNINSYNNPEWFFIFFGCIFSKYLPTGIYCTSSPSQCQTSFNESNSEIVFVEDEDRLNNYIEIKDDIPKCKAIILMESLGGEKKNYSELPFKVYHWSEFLEIGNDINDTEIDEISASIKNEDLASFIFTSGTTSKPKLCMISHKNYVSIGYYGIQLFVGNADYGEYVFISYLPLSHIADQITTLVIALMSQSCVIFGDRNALKGTLINTLKEFKPSVICGVPRIFEKIQTSIENEIKKASGLKKFIINWAMNVGLHYKKSSSQYKLAEKLVFKNIYEKIGFNNIKIVATGSAPLSKNTNNFFKSIGISIGNTYGLSETTGCSVIESPEFRLGSCGKVNNGEIKIANDGEVLLKGDFIFKGYYNNQQATDEVIDSEGWLHTGDVGTLDKDGYLFITDRKKEIIITSGGENIAPTMIEKKIGSIPGVEYAVIYGDKQKFLVAIITLNLDILKSMKLQNLIKFNVPNTLTEASNDENIQNYIKEQMDLVNKDLARVQTIKRFKILPCEFVEIGQESELTPTKKLKRKYIYQKYFEVFKSLYNDIWINNN</sequence>
<proteinExistence type="predicted"/>
<dbReference type="InterPro" id="IPR020845">
    <property type="entry name" value="AMP-binding_CS"/>
</dbReference>
<evidence type="ECO:0000256" key="3">
    <source>
        <dbReference type="ARBA" id="ARBA00023098"/>
    </source>
</evidence>
<evidence type="ECO:0000313" key="6">
    <source>
        <dbReference type="Proteomes" id="UP000001064"/>
    </source>
</evidence>
<dbReference type="RefSeq" id="XP_003285034.1">
    <property type="nucleotide sequence ID" value="XM_003284986.1"/>
</dbReference>
<name>F0ZC80_DICPU</name>
<keyword evidence="1" id="KW-0436">Ligase</keyword>
<evidence type="ECO:0000259" key="4">
    <source>
        <dbReference type="Pfam" id="PF00501"/>
    </source>
</evidence>
<dbReference type="KEGG" id="dpp:DICPUDRAFT_148872"/>
<feature type="domain" description="AMP-dependent synthetase/ligase" evidence="4">
    <location>
        <begin position="33"/>
        <end position="441"/>
    </location>
</feature>
<dbReference type="InterPro" id="IPR042099">
    <property type="entry name" value="ANL_N_sf"/>
</dbReference>
<dbReference type="Pfam" id="PF00501">
    <property type="entry name" value="AMP-binding"/>
    <property type="match status" value="1"/>
</dbReference>
<dbReference type="InParanoid" id="F0ZC80"/>
<dbReference type="EMBL" id="GL870976">
    <property type="protein sequence ID" value="EGC38476.1"/>
    <property type="molecule type" value="Genomic_DNA"/>
</dbReference>
<protein>
    <recommendedName>
        <fullName evidence="4">AMP-dependent synthetase/ligase domain-containing protein</fullName>
    </recommendedName>
</protein>
<dbReference type="GeneID" id="10502098"/>
<dbReference type="PANTHER" id="PTHR43272">
    <property type="entry name" value="LONG-CHAIN-FATTY-ACID--COA LIGASE"/>
    <property type="match status" value="1"/>
</dbReference>
<reference evidence="6" key="1">
    <citation type="journal article" date="2011" name="Genome Biol.">
        <title>Comparative genomics of the social amoebae Dictyostelium discoideum and Dictyostelium purpureum.</title>
        <authorList>
            <consortium name="US DOE Joint Genome Institute (JGI-PGF)"/>
            <person name="Sucgang R."/>
            <person name="Kuo A."/>
            <person name="Tian X."/>
            <person name="Salerno W."/>
            <person name="Parikh A."/>
            <person name="Feasley C.L."/>
            <person name="Dalin E."/>
            <person name="Tu H."/>
            <person name="Huang E."/>
            <person name="Barry K."/>
            <person name="Lindquist E."/>
            <person name="Shapiro H."/>
            <person name="Bruce D."/>
            <person name="Schmutz J."/>
            <person name="Salamov A."/>
            <person name="Fey P."/>
            <person name="Gaudet P."/>
            <person name="Anjard C."/>
            <person name="Babu M.M."/>
            <person name="Basu S."/>
            <person name="Bushmanova Y."/>
            <person name="van der Wel H."/>
            <person name="Katoh-Kurasawa M."/>
            <person name="Dinh C."/>
            <person name="Coutinho P.M."/>
            <person name="Saito T."/>
            <person name="Elias M."/>
            <person name="Schaap P."/>
            <person name="Kay R.R."/>
            <person name="Henrissat B."/>
            <person name="Eichinger L."/>
            <person name="Rivero F."/>
            <person name="Putnam N.H."/>
            <person name="West C.M."/>
            <person name="Loomis W.F."/>
            <person name="Chisholm R.L."/>
            <person name="Shaulsky G."/>
            <person name="Strassmann J.E."/>
            <person name="Queller D.C."/>
            <person name="Kuspa A."/>
            <person name="Grigoriev I.V."/>
        </authorList>
    </citation>
    <scope>NUCLEOTIDE SEQUENCE [LARGE SCALE GENOMIC DNA]</scope>
    <source>
        <strain evidence="6">QSDP1</strain>
    </source>
</reference>
<dbReference type="PANTHER" id="PTHR43272:SF32">
    <property type="entry name" value="AMP-DEPENDENT SYNTHETASE_LIGASE DOMAIN-CONTAINING PROTEIN"/>
    <property type="match status" value="1"/>
</dbReference>
<dbReference type="STRING" id="5786.F0ZC80"/>
<dbReference type="OMA" id="AINECCH"/>
<dbReference type="AlphaFoldDB" id="F0ZC80"/>
<dbReference type="Gene3D" id="3.40.50.12780">
    <property type="entry name" value="N-terminal domain of ligase-like"/>
    <property type="match status" value="1"/>
</dbReference>
<keyword evidence="3" id="KW-0443">Lipid metabolism</keyword>
<dbReference type="OrthoDB" id="3633556at2759"/>
<dbReference type="GO" id="GO:0004467">
    <property type="term" value="F:long-chain fatty acid-CoA ligase activity"/>
    <property type="evidence" value="ECO:0000318"/>
    <property type="project" value="GO_Central"/>
</dbReference>